<feature type="transmembrane region" description="Helical" evidence="5">
    <location>
        <begin position="1513"/>
        <end position="1536"/>
    </location>
</feature>
<dbReference type="InterPro" id="IPR011701">
    <property type="entry name" value="MFS"/>
</dbReference>
<dbReference type="InterPro" id="IPR050382">
    <property type="entry name" value="MFS_Na/Anion_cotransporter"/>
</dbReference>
<protein>
    <recommendedName>
        <fullName evidence="6">Major facilitator superfamily (MFS) profile domain-containing protein</fullName>
    </recommendedName>
</protein>
<comment type="caution">
    <text evidence="7">The sequence shown here is derived from an EMBL/GenBank/DDBJ whole genome shotgun (WGS) entry which is preliminary data.</text>
</comment>
<dbReference type="GO" id="GO:0016020">
    <property type="term" value="C:membrane"/>
    <property type="evidence" value="ECO:0007669"/>
    <property type="project" value="UniProtKB-SubCell"/>
</dbReference>
<comment type="subcellular location">
    <subcellularLocation>
        <location evidence="1">Membrane</location>
        <topology evidence="1">Multi-pass membrane protein</topology>
    </subcellularLocation>
</comment>
<evidence type="ECO:0000256" key="3">
    <source>
        <dbReference type="ARBA" id="ARBA00022989"/>
    </source>
</evidence>
<dbReference type="GO" id="GO:0022857">
    <property type="term" value="F:transmembrane transporter activity"/>
    <property type="evidence" value="ECO:0007669"/>
    <property type="project" value="InterPro"/>
</dbReference>
<dbReference type="EMBL" id="JAUCMV010000001">
    <property type="protein sequence ID" value="KAK0423454.1"/>
    <property type="molecule type" value="Genomic_DNA"/>
</dbReference>
<name>A0AA39M7L4_9BILA</name>
<dbReference type="SUPFAM" id="SSF103473">
    <property type="entry name" value="MFS general substrate transporter"/>
    <property type="match status" value="1"/>
</dbReference>
<dbReference type="SMART" id="SM00034">
    <property type="entry name" value="CLECT"/>
    <property type="match status" value="2"/>
</dbReference>
<dbReference type="InterPro" id="IPR020846">
    <property type="entry name" value="MFS_dom"/>
</dbReference>
<evidence type="ECO:0000313" key="7">
    <source>
        <dbReference type="EMBL" id="KAK0423454.1"/>
    </source>
</evidence>
<dbReference type="Pfam" id="PF03564">
    <property type="entry name" value="DUF1759"/>
    <property type="match status" value="1"/>
</dbReference>
<dbReference type="InterPro" id="IPR016186">
    <property type="entry name" value="C-type_lectin-like/link_sf"/>
</dbReference>
<dbReference type="InterPro" id="IPR005312">
    <property type="entry name" value="DUF1759"/>
</dbReference>
<dbReference type="Pfam" id="PF07690">
    <property type="entry name" value="MFS_1"/>
    <property type="match status" value="1"/>
</dbReference>
<keyword evidence="3 5" id="KW-1133">Transmembrane helix</keyword>
<dbReference type="Gene3D" id="3.10.100.10">
    <property type="entry name" value="Mannose-Binding Protein A, subunit A"/>
    <property type="match status" value="2"/>
</dbReference>
<feature type="transmembrane region" description="Helical" evidence="5">
    <location>
        <begin position="1187"/>
        <end position="1207"/>
    </location>
</feature>
<dbReference type="InterPro" id="IPR001304">
    <property type="entry name" value="C-type_lectin-like"/>
</dbReference>
<dbReference type="Gene3D" id="1.20.1250.20">
    <property type="entry name" value="MFS general substrate transporter like domains"/>
    <property type="match status" value="2"/>
</dbReference>
<organism evidence="7 8">
    <name type="scientific">Steinernema hermaphroditum</name>
    <dbReference type="NCBI Taxonomy" id="289476"/>
    <lineage>
        <taxon>Eukaryota</taxon>
        <taxon>Metazoa</taxon>
        <taxon>Ecdysozoa</taxon>
        <taxon>Nematoda</taxon>
        <taxon>Chromadorea</taxon>
        <taxon>Rhabditida</taxon>
        <taxon>Tylenchina</taxon>
        <taxon>Panagrolaimomorpha</taxon>
        <taxon>Strongyloidoidea</taxon>
        <taxon>Steinernematidae</taxon>
        <taxon>Steinernema</taxon>
    </lineage>
</organism>
<evidence type="ECO:0000313" key="8">
    <source>
        <dbReference type="Proteomes" id="UP001175271"/>
    </source>
</evidence>
<proteinExistence type="predicted"/>
<dbReference type="CDD" id="cd00037">
    <property type="entry name" value="CLECT"/>
    <property type="match status" value="2"/>
</dbReference>
<sequence>MLTIDVVNLAPELEDYINKKAARNPLQVRNELGRGPWISKRALIDVTWYVMAPRLRNPAGWISAFAEEIREWAANNHSLPKRRTRQKDQDTQQYVEHLEQTIKRMCSISNELKVDIADARQEITNSNSIDDIKWNELIEEADKVLMESRDLINDLEDEVYNVRTSPKSDVKGSNKLSNQKLEEEKRYEEFCEQKCTFHLSPDKGRDALTLLAAKQREFALHGTSAPSPLLMTHSSTAPSAPVKYIAPLPPINLRKFDGDPRKWNEFETTFHTTLDQNPHIGVAVKFAYLMGYLEGEARELLLHVTNALRLRYSLIPHELIAKDRDSKGVVAGKHACALKAFQEDKIAFDIENGQTCVLLDDFEGFKEKTGKRKAYLLGSSTHNDEGCDSTSNFDVGKIASKDCDMNEKLCEKMRELHTICQKIDDPDCIMKCPVESRGKYSNGTSFCCPDGKIFGETDGLPTCCPRGQTFQKKEDDRDMCRPKDTELKGVFDGKPVCCPSSMAHISGTSQCCPGSCTYKESFQRCLGVVNLSPLPTTQKELNQFCRDEGAEPVKIQNAAQNQDVASMATNPMIGLQIPEGVAWTKDNFRWTDGSVPSYTNFNLFEPNNAERGKGPEVAEHLLVHATDALRLRYSLTPHELIARKRDVKGVVAGKLQCALTAFQEDKIAFLIEDGQICVLLDGLKGFQEKSGPNRETYLLDTNTQNDRCGDPPKFDVAQLLSQSDDCGKHKTLCEKMKELHDYCKNEADNRSCIISSCPEGQKKVIGSKKCCYAIKQKDGKEVCCPKNTFPGKGENGDELCCPQKGTCCPGGTVVSGTHEGRVTCCPKGQTFQKVLNGKDLCCPSGQVVLSGSSSCCWAINDKGRDFCCPKNTFPGKYGGKEVCCPEKDTCCAPGYEVGGADGNKAVCCPKGKMFVKKVDKTEICCPRGTEYKGMHEDNPVCCPSDMEWTSGSSVCCPPGFTYRKEFGKCLKYVAIDKSRQLHGIKEMNDYCKKLKADPVKIENAAQNQVVASMDSEAVIGLQIPEGEAWNKDGFRWVSDGSKPSYTNFIPGEPNNLIGILAPAQGPEYFVRLNGLGQWLDVNGTPAWLGLRGSLVLHPIQRPPLYSLKSIRFRIVLLMMFAMLSSYTIRNSPGLTMVCMVNATGLGGKLSNSTQASMDECSSSLNQEGLDGSGYNGDFLWSSSEQGLTFTSMSFGALLTTLPYGLLADKFGPKLIAFWSICLMALVSCLQPHLANIHLLAFTIANFFIGAFAGCTTPCMTSLASRWFPKDERSTLNAIYSSGMQLAGVLIGLAAPLLCSSSVLGGWPLVYYGQAFMAAAWATLWIPFVSNHVENNGSVGEVERGYITSNTVVRKNQDKKMFPWTKAILSPPFLAVLLAITTVHTQDAINMSYTATYIRDILRTDLKTNGVYTSLPFIAQIVSKILVSMLADYLKRKRVMSHTVSVRLFQLISNIGTALCFLGLVAFADCNHTSLGVLFLILRNVFIAFISAGGHTSALSIAPPHSGTVSAASIFIASVVGTVALYLAGIVLETVLYPCIETLRVRYTQLTHYIDYKSGPTKLVKRRADCVLSAFREKKIAFVLWYNENRTECELVDSITKFGKEEPYDQSEGWILGWRLIAARVLRILTHQYCLEKANNLTCTRDSP</sequence>
<evidence type="ECO:0000256" key="2">
    <source>
        <dbReference type="ARBA" id="ARBA00022692"/>
    </source>
</evidence>
<feature type="transmembrane region" description="Helical" evidence="5">
    <location>
        <begin position="1214"/>
        <end position="1233"/>
    </location>
</feature>
<dbReference type="SUPFAM" id="SSF56436">
    <property type="entry name" value="C-type lectin-like"/>
    <property type="match status" value="2"/>
</dbReference>
<keyword evidence="4 5" id="KW-0472">Membrane</keyword>
<dbReference type="InterPro" id="IPR016187">
    <property type="entry name" value="CTDL_fold"/>
</dbReference>
<feature type="transmembrane region" description="Helical" evidence="5">
    <location>
        <begin position="1239"/>
        <end position="1263"/>
    </location>
</feature>
<feature type="domain" description="Major facilitator superfamily (MFS) profile" evidence="6">
    <location>
        <begin position="1139"/>
        <end position="1590"/>
    </location>
</feature>
<dbReference type="Proteomes" id="UP001175271">
    <property type="component" value="Unassembled WGS sequence"/>
</dbReference>
<feature type="transmembrane region" description="Helical" evidence="5">
    <location>
        <begin position="1363"/>
        <end position="1382"/>
    </location>
</feature>
<gene>
    <name evidence="7" type="ORF">QR680_008152</name>
</gene>
<accession>A0AA39M7L4</accession>
<keyword evidence="2 5" id="KW-0812">Transmembrane</keyword>
<dbReference type="PROSITE" id="PS50850">
    <property type="entry name" value="MFS"/>
    <property type="match status" value="1"/>
</dbReference>
<dbReference type="InterPro" id="IPR036259">
    <property type="entry name" value="MFS_trans_sf"/>
</dbReference>
<keyword evidence="8" id="KW-1185">Reference proteome</keyword>
<evidence type="ECO:0000259" key="6">
    <source>
        <dbReference type="PROSITE" id="PS50850"/>
    </source>
</evidence>
<evidence type="ECO:0000256" key="1">
    <source>
        <dbReference type="ARBA" id="ARBA00004141"/>
    </source>
</evidence>
<evidence type="ECO:0000256" key="5">
    <source>
        <dbReference type="SAM" id="Phobius"/>
    </source>
</evidence>
<feature type="transmembrane region" description="Helical" evidence="5">
    <location>
        <begin position="1414"/>
        <end position="1433"/>
    </location>
</feature>
<reference evidence="7" key="1">
    <citation type="submission" date="2023-06" db="EMBL/GenBank/DDBJ databases">
        <title>Genomic analysis of the entomopathogenic nematode Steinernema hermaphroditum.</title>
        <authorList>
            <person name="Schwarz E.M."/>
            <person name="Heppert J.K."/>
            <person name="Baniya A."/>
            <person name="Schwartz H.T."/>
            <person name="Tan C.-H."/>
            <person name="Antoshechkin I."/>
            <person name="Sternberg P.W."/>
            <person name="Goodrich-Blair H."/>
            <person name="Dillman A.R."/>
        </authorList>
    </citation>
    <scope>NUCLEOTIDE SEQUENCE</scope>
    <source>
        <strain evidence="7">PS9179</strain>
        <tissue evidence="7">Whole animal</tissue>
    </source>
</reference>
<dbReference type="PANTHER" id="PTHR11662">
    <property type="entry name" value="SOLUTE CARRIER FAMILY 17"/>
    <property type="match status" value="1"/>
</dbReference>
<feature type="transmembrane region" description="Helical" evidence="5">
    <location>
        <begin position="1445"/>
        <end position="1467"/>
    </location>
</feature>
<feature type="transmembrane region" description="Helical" evidence="5">
    <location>
        <begin position="1479"/>
        <end position="1501"/>
    </location>
</feature>
<evidence type="ECO:0000256" key="4">
    <source>
        <dbReference type="ARBA" id="ARBA00023136"/>
    </source>
</evidence>
<dbReference type="GO" id="GO:0006820">
    <property type="term" value="P:monoatomic anion transport"/>
    <property type="evidence" value="ECO:0007669"/>
    <property type="project" value="TreeGrafter"/>
</dbReference>
<dbReference type="PANTHER" id="PTHR11662:SF399">
    <property type="entry name" value="FI19708P1-RELATED"/>
    <property type="match status" value="1"/>
</dbReference>